<dbReference type="SUPFAM" id="SSF52317">
    <property type="entry name" value="Class I glutamine amidotransferase-like"/>
    <property type="match status" value="1"/>
</dbReference>
<protein>
    <recommendedName>
        <fullName evidence="1">ThuA-like domain-containing protein</fullName>
    </recommendedName>
</protein>
<reference evidence="2 3" key="1">
    <citation type="submission" date="2016-10" db="EMBL/GenBank/DDBJ databases">
        <authorList>
            <person name="de Groot N.N."/>
        </authorList>
    </citation>
    <scope>NUCLEOTIDE SEQUENCE [LARGE SCALE GENOMIC DNA]</scope>
    <source>
        <strain evidence="2 3">AB35.6</strain>
    </source>
</reference>
<proteinExistence type="predicted"/>
<dbReference type="InterPro" id="IPR006311">
    <property type="entry name" value="TAT_signal"/>
</dbReference>
<accession>A0A1H4JSL9</accession>
<dbReference type="Proteomes" id="UP000182409">
    <property type="component" value="Unassembled WGS sequence"/>
</dbReference>
<dbReference type="InterPro" id="IPR029010">
    <property type="entry name" value="ThuA-like"/>
</dbReference>
<feature type="domain" description="ThuA-like" evidence="1">
    <location>
        <begin position="50"/>
        <end position="281"/>
    </location>
</feature>
<sequence length="296" mass="32973">MKGVTMNGSTRRGFLKGLGAVTAVAAAAPQMLAGQAPRPKRVLAIGDVHTAYQHDSVSHALATIEHLGTSTGLFETYIHTDTQLITKSPVYGMGKYGPGGERKTNAKNLNDFDAIFFYGLGEEELREDQKRDLLSFIHDDGKGFVGAHSAIDAFFSWPEYGQMLGAYFDNHPWGVFNAPIIVEQPTFPGFKQFPKEFYIQDEIYVATDKPYSRKDVDVLARLDAAKLDLKVKDLHRTDGDFPVAWAKQYGKGNVFYSTFGHPVAAWNKPEVQTMYLEALKWSMGMTQYTPRPHPIS</sequence>
<dbReference type="InterPro" id="IPR029062">
    <property type="entry name" value="Class_I_gatase-like"/>
</dbReference>
<evidence type="ECO:0000313" key="2">
    <source>
        <dbReference type="EMBL" id="SEB48986.1"/>
    </source>
</evidence>
<dbReference type="Pfam" id="PF06283">
    <property type="entry name" value="ThuA"/>
    <property type="match status" value="1"/>
</dbReference>
<evidence type="ECO:0000259" key="1">
    <source>
        <dbReference type="Pfam" id="PF06283"/>
    </source>
</evidence>
<gene>
    <name evidence="2" type="ORF">SAMN05443244_0780</name>
</gene>
<organism evidence="2 3">
    <name type="scientific">Terriglobus roseus</name>
    <dbReference type="NCBI Taxonomy" id="392734"/>
    <lineage>
        <taxon>Bacteria</taxon>
        <taxon>Pseudomonadati</taxon>
        <taxon>Acidobacteriota</taxon>
        <taxon>Terriglobia</taxon>
        <taxon>Terriglobales</taxon>
        <taxon>Acidobacteriaceae</taxon>
        <taxon>Terriglobus</taxon>
    </lineage>
</organism>
<dbReference type="EMBL" id="FNSD01000001">
    <property type="protein sequence ID" value="SEB48986.1"/>
    <property type="molecule type" value="Genomic_DNA"/>
</dbReference>
<dbReference type="Gene3D" id="3.40.50.880">
    <property type="match status" value="1"/>
</dbReference>
<dbReference type="PROSITE" id="PS51318">
    <property type="entry name" value="TAT"/>
    <property type="match status" value="1"/>
</dbReference>
<evidence type="ECO:0000313" key="3">
    <source>
        <dbReference type="Proteomes" id="UP000182409"/>
    </source>
</evidence>
<dbReference type="InterPro" id="IPR019546">
    <property type="entry name" value="TAT_signal_bac_arc"/>
</dbReference>
<dbReference type="PANTHER" id="PTHR40469">
    <property type="entry name" value="SECRETED GLYCOSYL HYDROLASE"/>
    <property type="match status" value="1"/>
</dbReference>
<dbReference type="NCBIfam" id="TIGR01409">
    <property type="entry name" value="TAT_signal_seq"/>
    <property type="match status" value="1"/>
</dbReference>
<dbReference type="PANTHER" id="PTHR40469:SF2">
    <property type="entry name" value="GALACTOSE-BINDING DOMAIN-LIKE SUPERFAMILY PROTEIN"/>
    <property type="match status" value="1"/>
</dbReference>
<dbReference type="AlphaFoldDB" id="A0A1H4JSL9"/>
<name>A0A1H4JSL9_9BACT</name>